<dbReference type="RefSeq" id="XP_001801602.1">
    <property type="nucleotide sequence ID" value="XM_001801550.1"/>
</dbReference>
<feature type="compositionally biased region" description="Acidic residues" evidence="1">
    <location>
        <begin position="172"/>
        <end position="182"/>
    </location>
</feature>
<proteinExistence type="predicted"/>
<reference evidence="3" key="1">
    <citation type="journal article" date="2021" name="BMC Genomics">
        <title>Chromosome-level genome assembly and manually-curated proteome of model necrotroph Parastagonospora nodorum Sn15 reveals a genome-wide trove of candidate effector homologs, and redundancy of virulence-related functions within an accessory chromosome.</title>
        <authorList>
            <person name="Bertazzoni S."/>
            <person name="Jones D.A.B."/>
            <person name="Phan H.T."/>
            <person name="Tan K.-C."/>
            <person name="Hane J.K."/>
        </authorList>
    </citation>
    <scope>NUCLEOTIDE SEQUENCE [LARGE SCALE GENOMIC DNA]</scope>
    <source>
        <strain evidence="3">SN15 / ATCC MYA-4574 / FGSC 10173)</strain>
    </source>
</reference>
<evidence type="ECO:0000313" key="3">
    <source>
        <dbReference type="Proteomes" id="UP000663193"/>
    </source>
</evidence>
<feature type="region of interest" description="Disordered" evidence="1">
    <location>
        <begin position="153"/>
        <end position="236"/>
    </location>
</feature>
<dbReference type="Proteomes" id="UP000663193">
    <property type="component" value="Chromosome 14"/>
</dbReference>
<feature type="compositionally biased region" description="Low complexity" evidence="1">
    <location>
        <begin position="31"/>
        <end position="40"/>
    </location>
</feature>
<feature type="compositionally biased region" description="Basic and acidic residues" evidence="1">
    <location>
        <begin position="205"/>
        <end position="230"/>
    </location>
</feature>
<sequence>MPPKKLNRTTSQQEIPSSELEKIAQKGDSPQTKLQEAATAAEQALAAQKTASSLRQAAATLKDPAKREQYLTDAYNKEIEAHGNSKKARVLTSGAFQGGVGGAGIGAATAAGLGTVVGTLVGTVTAIPATAVGGLAGVATGAMHGPWIKLGKIGKDGRMGDGKEKTEKGPEMAEDPGEDEDMVPNPEVLREAAGKIGNMNGSAGQEEKDTDKENREPKEKKKPRKLEVRSKQAQAA</sequence>
<feature type="region of interest" description="Disordered" evidence="1">
    <location>
        <begin position="1"/>
        <end position="40"/>
    </location>
</feature>
<dbReference type="EMBL" id="CP069036">
    <property type="protein sequence ID" value="QRD02602.1"/>
    <property type="molecule type" value="Genomic_DNA"/>
</dbReference>
<protein>
    <submittedName>
        <fullName evidence="2">Uncharacterized protein</fullName>
    </submittedName>
</protein>
<evidence type="ECO:0000256" key="1">
    <source>
        <dbReference type="SAM" id="MobiDB-lite"/>
    </source>
</evidence>
<accession>A0A7U2I792</accession>
<dbReference type="VEuPathDB" id="FungiDB:JI435_113580"/>
<name>A0A7U2I792_PHANO</name>
<gene>
    <name evidence="2" type="ORF">JI435_113580</name>
</gene>
<evidence type="ECO:0000313" key="2">
    <source>
        <dbReference type="EMBL" id="QRD02602.1"/>
    </source>
</evidence>
<dbReference type="KEGG" id="pno:SNOG_11358"/>
<organism evidence="2 3">
    <name type="scientific">Phaeosphaeria nodorum (strain SN15 / ATCC MYA-4574 / FGSC 10173)</name>
    <name type="common">Glume blotch fungus</name>
    <name type="synonym">Parastagonospora nodorum</name>
    <dbReference type="NCBI Taxonomy" id="321614"/>
    <lineage>
        <taxon>Eukaryota</taxon>
        <taxon>Fungi</taxon>
        <taxon>Dikarya</taxon>
        <taxon>Ascomycota</taxon>
        <taxon>Pezizomycotina</taxon>
        <taxon>Dothideomycetes</taxon>
        <taxon>Pleosporomycetidae</taxon>
        <taxon>Pleosporales</taxon>
        <taxon>Pleosporineae</taxon>
        <taxon>Phaeosphaeriaceae</taxon>
        <taxon>Parastagonospora</taxon>
    </lineage>
</organism>
<keyword evidence="3" id="KW-1185">Reference proteome</keyword>
<dbReference type="OMA" id="AIHGPWY"/>
<dbReference type="AlphaFoldDB" id="A0A7U2I792"/>
<dbReference type="OrthoDB" id="4158987at2759"/>
<feature type="compositionally biased region" description="Basic and acidic residues" evidence="1">
    <location>
        <begin position="153"/>
        <end position="171"/>
    </location>
</feature>